<name>A0A1H7I398_9SPHI</name>
<dbReference type="OrthoDB" id="9803207at2"/>
<reference evidence="2" key="1">
    <citation type="submission" date="2016-10" db="EMBL/GenBank/DDBJ databases">
        <authorList>
            <person name="Varghese N."/>
            <person name="Submissions S."/>
        </authorList>
    </citation>
    <scope>NUCLEOTIDE SEQUENCE [LARGE SCALE GENOMIC DNA]</scope>
    <source>
        <strain evidence="2">Jip14</strain>
    </source>
</reference>
<gene>
    <name evidence="1" type="ORF">SAMN05421740_102108</name>
</gene>
<dbReference type="Pfam" id="PF11236">
    <property type="entry name" value="DUF3037"/>
    <property type="match status" value="1"/>
</dbReference>
<accession>A0A1H7I398</accession>
<sequence length="127" mass="14389">MQGNGLFEYAVIRWVPRAEREEFLNIGVVLYCRGQRFLDMRYTLNADRLHAFCPAADAAELDNYLQAFQLICRGGQAGGLIATLPAAERFRWLTAKRSTIIQTSPVHPGLCVDAKDTLERLYQELVL</sequence>
<dbReference type="RefSeq" id="WP_090603167.1">
    <property type="nucleotide sequence ID" value="NZ_FNZR01000002.1"/>
</dbReference>
<dbReference type="Proteomes" id="UP000198916">
    <property type="component" value="Unassembled WGS sequence"/>
</dbReference>
<organism evidence="1 2">
    <name type="scientific">Parapedobacter koreensis</name>
    <dbReference type="NCBI Taxonomy" id="332977"/>
    <lineage>
        <taxon>Bacteria</taxon>
        <taxon>Pseudomonadati</taxon>
        <taxon>Bacteroidota</taxon>
        <taxon>Sphingobacteriia</taxon>
        <taxon>Sphingobacteriales</taxon>
        <taxon>Sphingobacteriaceae</taxon>
        <taxon>Parapedobacter</taxon>
    </lineage>
</organism>
<dbReference type="EMBL" id="FNZR01000002">
    <property type="protein sequence ID" value="SEK57026.1"/>
    <property type="molecule type" value="Genomic_DNA"/>
</dbReference>
<evidence type="ECO:0000313" key="1">
    <source>
        <dbReference type="EMBL" id="SEK57026.1"/>
    </source>
</evidence>
<evidence type="ECO:0008006" key="3">
    <source>
        <dbReference type="Google" id="ProtNLM"/>
    </source>
</evidence>
<proteinExistence type="predicted"/>
<keyword evidence="2" id="KW-1185">Reference proteome</keyword>
<evidence type="ECO:0000313" key="2">
    <source>
        <dbReference type="Proteomes" id="UP000198916"/>
    </source>
</evidence>
<dbReference type="AlphaFoldDB" id="A0A1H7I398"/>
<dbReference type="STRING" id="332977.SAMN05421740_102108"/>
<protein>
    <recommendedName>
        <fullName evidence="3">DUF3037 domain-containing protein</fullName>
    </recommendedName>
</protein>
<dbReference type="InterPro" id="IPR021398">
    <property type="entry name" value="DUF3037"/>
</dbReference>